<name>A0A918EEG6_9PSEU</name>
<feature type="region of interest" description="Disordered" evidence="1">
    <location>
        <begin position="1"/>
        <end position="27"/>
    </location>
</feature>
<keyword evidence="3" id="KW-1185">Reference proteome</keyword>
<sequence>MGGTGHVETAAGRRSTSCSDLDRTHQGNRADQLGELAAATASAMRILDVRSSPAVHDRTSATVKEEGYFICRAHYVTK</sequence>
<protein>
    <submittedName>
        <fullName evidence="2">Uncharacterized protein</fullName>
    </submittedName>
</protein>
<comment type="caution">
    <text evidence="2">The sequence shown here is derived from an EMBL/GenBank/DDBJ whole genome shotgun (WGS) entry which is preliminary data.</text>
</comment>
<gene>
    <name evidence="2" type="ORF">GCM10010185_30550</name>
</gene>
<dbReference type="EMBL" id="BMRG01000004">
    <property type="protein sequence ID" value="GGP55874.1"/>
    <property type="molecule type" value="Genomic_DNA"/>
</dbReference>
<dbReference type="AlphaFoldDB" id="A0A918EEG6"/>
<organism evidence="2 3">
    <name type="scientific">Saccharothrix coeruleofusca</name>
    <dbReference type="NCBI Taxonomy" id="33919"/>
    <lineage>
        <taxon>Bacteria</taxon>
        <taxon>Bacillati</taxon>
        <taxon>Actinomycetota</taxon>
        <taxon>Actinomycetes</taxon>
        <taxon>Pseudonocardiales</taxon>
        <taxon>Pseudonocardiaceae</taxon>
        <taxon>Saccharothrix</taxon>
    </lineage>
</organism>
<accession>A0A918EEG6</accession>
<evidence type="ECO:0000313" key="2">
    <source>
        <dbReference type="EMBL" id="GGP55874.1"/>
    </source>
</evidence>
<reference evidence="2" key="1">
    <citation type="journal article" date="2014" name="Int. J. Syst. Evol. Microbiol.">
        <title>Complete genome sequence of Corynebacterium casei LMG S-19264T (=DSM 44701T), isolated from a smear-ripened cheese.</title>
        <authorList>
            <consortium name="US DOE Joint Genome Institute (JGI-PGF)"/>
            <person name="Walter F."/>
            <person name="Albersmeier A."/>
            <person name="Kalinowski J."/>
            <person name="Ruckert C."/>
        </authorList>
    </citation>
    <scope>NUCLEOTIDE SEQUENCE</scope>
    <source>
        <strain evidence="2">JCM 3313</strain>
    </source>
</reference>
<proteinExistence type="predicted"/>
<dbReference type="Proteomes" id="UP000639606">
    <property type="component" value="Unassembled WGS sequence"/>
</dbReference>
<evidence type="ECO:0000313" key="3">
    <source>
        <dbReference type="Proteomes" id="UP000639606"/>
    </source>
</evidence>
<reference evidence="2" key="2">
    <citation type="submission" date="2020-09" db="EMBL/GenBank/DDBJ databases">
        <authorList>
            <person name="Sun Q."/>
            <person name="Ohkuma M."/>
        </authorList>
    </citation>
    <scope>NUCLEOTIDE SEQUENCE</scope>
    <source>
        <strain evidence="2">JCM 3313</strain>
    </source>
</reference>
<evidence type="ECO:0000256" key="1">
    <source>
        <dbReference type="SAM" id="MobiDB-lite"/>
    </source>
</evidence>